<protein>
    <submittedName>
        <fullName evidence="1">Uncharacterized protein</fullName>
    </submittedName>
</protein>
<name>A0ABM6RXS6_9GAMM</name>
<gene>
    <name evidence="1" type="ORF">C2E16_04470</name>
</gene>
<dbReference type="EMBL" id="CP026378">
    <property type="protein sequence ID" value="AUY24241.1"/>
    <property type="molecule type" value="Genomic_DNA"/>
</dbReference>
<proteinExistence type="predicted"/>
<evidence type="ECO:0000313" key="1">
    <source>
        <dbReference type="EMBL" id="AUY24241.1"/>
    </source>
</evidence>
<accession>A0ABM6RXS6</accession>
<reference evidence="1 2" key="1">
    <citation type="submission" date="2018-01" db="EMBL/GenBank/DDBJ databases">
        <title>Complete and assembled Genome of Pantoea calida DSM22759T.</title>
        <authorList>
            <person name="Stevens M.J.A."/>
            <person name="Zurfluh K."/>
            <person name="Stephan R."/>
        </authorList>
    </citation>
    <scope>NUCLEOTIDE SEQUENCE [LARGE SCALE GENOMIC DNA]</scope>
    <source>
        <strain evidence="1 2">DSM 22759</strain>
    </source>
</reference>
<evidence type="ECO:0000313" key="2">
    <source>
        <dbReference type="Proteomes" id="UP000237673"/>
    </source>
</evidence>
<keyword evidence="2" id="KW-1185">Reference proteome</keyword>
<sequence length="114" mass="13286">MSRTKLLISQVVLQKKSLNKSVVRIYVRILCAKGKYKEAIRSPENLNNVKPNVPLLLQECRLKDRIFHRDKKCYKRALLLSGQKGRKDPDHLMVLFLSDDKTFESKRLFTQAEG</sequence>
<organism evidence="1 2">
    <name type="scientific">Mixta calida</name>
    <dbReference type="NCBI Taxonomy" id="665913"/>
    <lineage>
        <taxon>Bacteria</taxon>
        <taxon>Pseudomonadati</taxon>
        <taxon>Pseudomonadota</taxon>
        <taxon>Gammaproteobacteria</taxon>
        <taxon>Enterobacterales</taxon>
        <taxon>Erwiniaceae</taxon>
        <taxon>Mixta</taxon>
    </lineage>
</organism>
<dbReference type="Proteomes" id="UP000237673">
    <property type="component" value="Chromosome"/>
</dbReference>